<protein>
    <submittedName>
        <fullName evidence="1">Uncharacterized protein</fullName>
    </submittedName>
</protein>
<proteinExistence type="predicted"/>
<evidence type="ECO:0000313" key="1">
    <source>
        <dbReference type="EMBL" id="QJI00684.1"/>
    </source>
</evidence>
<accession>A0A6M3XV58</accession>
<name>A0A6M3XV58_9ZZZZ</name>
<sequence length="127" mass="14372">MPQWIKYQLIERPYYDRHGNILSNIEGRTAEFSGGGKVYPDITEHGKIKEWHEKDGILLINIDIPEAEATGLEIKDEKLKYKASPKVEVGYNYKDFKAKVLNDSQAESLKEDFFGVKPIAVGSGVTN</sequence>
<dbReference type="AlphaFoldDB" id="A0A6M3XV58"/>
<organism evidence="1">
    <name type="scientific">viral metagenome</name>
    <dbReference type="NCBI Taxonomy" id="1070528"/>
    <lineage>
        <taxon>unclassified sequences</taxon>
        <taxon>metagenomes</taxon>
        <taxon>organismal metagenomes</taxon>
    </lineage>
</organism>
<dbReference type="EMBL" id="MT144869">
    <property type="protein sequence ID" value="QJI00684.1"/>
    <property type="molecule type" value="Genomic_DNA"/>
</dbReference>
<reference evidence="1" key="1">
    <citation type="submission" date="2020-03" db="EMBL/GenBank/DDBJ databases">
        <title>The deep terrestrial virosphere.</title>
        <authorList>
            <person name="Holmfeldt K."/>
            <person name="Nilsson E."/>
            <person name="Simone D."/>
            <person name="Lopez-Fernandez M."/>
            <person name="Wu X."/>
            <person name="de Brujin I."/>
            <person name="Lundin D."/>
            <person name="Andersson A."/>
            <person name="Bertilsson S."/>
            <person name="Dopson M."/>
        </authorList>
    </citation>
    <scope>NUCLEOTIDE SEQUENCE</scope>
    <source>
        <strain evidence="1">TM448B02063</strain>
    </source>
</reference>
<gene>
    <name evidence="1" type="ORF">TM448B02063_0002</name>
</gene>